<keyword evidence="5" id="KW-0547">Nucleotide-binding</keyword>
<dbReference type="Gene3D" id="1.20.1560.10">
    <property type="entry name" value="ABC transporter type 1, transmembrane domain"/>
    <property type="match status" value="1"/>
</dbReference>
<keyword evidence="7 9" id="KW-1133">Transmembrane helix</keyword>
<evidence type="ECO:0000256" key="4">
    <source>
        <dbReference type="ARBA" id="ARBA00022692"/>
    </source>
</evidence>
<sequence length="383" mass="42503">MSFFHTNPIGRIVNRSLKTPERSTGTWHCCLSAFVLIGVVNTISLRGILRLLVGFYAAYLCFLSTMREDSITRSPVYAQFGEALNGVATIRACRAHDRLAELNGKTMDNNVRFTLVNMSGNRWLGIRLEFIGGLMIFLAAAFAVLANANASSQASVAPQMGLLLSYALSITSLLTALPPEAPLVVENRRHPPGWPSAGAKVVMRYRPDLPPVLHGLSASEKVGMAARTGKSSMLSVLFRLVEIESGQILIDGYDISMMGLRDSLSESFHRRQFYSQGSIRFNLDPFNEHKDVKVWESLERDNLKDVVKRNSKRLDAEVGVFLFARENFSVGQRQLLSLARALQRRCEILVLGEATAAVDVGTDAIIQRTIHEEFRNSKTTLRS</sequence>
<dbReference type="GO" id="GO:0140359">
    <property type="term" value="F:ABC-type transporter activity"/>
    <property type="evidence" value="ECO:0007669"/>
    <property type="project" value="InterPro"/>
</dbReference>
<dbReference type="EMBL" id="GL377656">
    <property type="protein sequence ID" value="EFJ10126.1"/>
    <property type="molecule type" value="Genomic_DNA"/>
</dbReference>
<evidence type="ECO:0000256" key="1">
    <source>
        <dbReference type="ARBA" id="ARBA00004141"/>
    </source>
</evidence>
<organism evidence="12">
    <name type="scientific">Selaginella moellendorffii</name>
    <name type="common">Spikemoss</name>
    <dbReference type="NCBI Taxonomy" id="88036"/>
    <lineage>
        <taxon>Eukaryota</taxon>
        <taxon>Viridiplantae</taxon>
        <taxon>Streptophyta</taxon>
        <taxon>Embryophyta</taxon>
        <taxon>Tracheophyta</taxon>
        <taxon>Lycopodiopsida</taxon>
        <taxon>Selaginellales</taxon>
        <taxon>Selaginellaceae</taxon>
        <taxon>Selaginella</taxon>
    </lineage>
</organism>
<dbReference type="Gramene" id="EFJ10126">
    <property type="protein sequence ID" value="EFJ10126"/>
    <property type="gene ID" value="SELMODRAFT_235616"/>
</dbReference>
<feature type="transmembrane region" description="Helical" evidence="9">
    <location>
        <begin position="48"/>
        <end position="66"/>
    </location>
</feature>
<dbReference type="KEGG" id="smo:SELMODRAFT_235616"/>
<dbReference type="eggNOG" id="KOG0054">
    <property type="taxonomic scope" value="Eukaryota"/>
</dbReference>
<feature type="transmembrane region" description="Helical" evidence="9">
    <location>
        <begin position="130"/>
        <end position="148"/>
    </location>
</feature>
<evidence type="ECO:0000313" key="11">
    <source>
        <dbReference type="EMBL" id="EFJ10126.1"/>
    </source>
</evidence>
<name>D8SZQ8_SELML</name>
<dbReference type="PANTHER" id="PTHR24223">
    <property type="entry name" value="ATP-BINDING CASSETTE SUB-FAMILY C"/>
    <property type="match status" value="1"/>
</dbReference>
<dbReference type="SUPFAM" id="SSF90123">
    <property type="entry name" value="ABC transporter transmembrane region"/>
    <property type="match status" value="1"/>
</dbReference>
<comment type="subcellular location">
    <subcellularLocation>
        <location evidence="1">Membrane</location>
        <topology evidence="1">Multi-pass membrane protein</topology>
    </subcellularLocation>
</comment>
<proteinExistence type="inferred from homology"/>
<dbReference type="InterPro" id="IPR003439">
    <property type="entry name" value="ABC_transporter-like_ATP-bd"/>
</dbReference>
<evidence type="ECO:0000256" key="6">
    <source>
        <dbReference type="ARBA" id="ARBA00022840"/>
    </source>
</evidence>
<dbReference type="InterPro" id="IPR027417">
    <property type="entry name" value="P-loop_NTPase"/>
</dbReference>
<dbReference type="SUPFAM" id="SSF52540">
    <property type="entry name" value="P-loop containing nucleoside triphosphate hydrolases"/>
    <property type="match status" value="1"/>
</dbReference>
<dbReference type="Pfam" id="PF00005">
    <property type="entry name" value="ABC_tran"/>
    <property type="match status" value="1"/>
</dbReference>
<comment type="similarity">
    <text evidence="2">Belongs to the ABC transporter superfamily. ABCC family. Conjugate transporter (TC 3.A.1.208) subfamily.</text>
</comment>
<keyword evidence="12" id="KW-1185">Reference proteome</keyword>
<dbReference type="InterPro" id="IPR011527">
    <property type="entry name" value="ABC1_TM_dom"/>
</dbReference>
<reference evidence="11 12" key="1">
    <citation type="journal article" date="2011" name="Science">
        <title>The Selaginella genome identifies genetic changes associated with the evolution of vascular plants.</title>
        <authorList>
            <person name="Banks J.A."/>
            <person name="Nishiyama T."/>
            <person name="Hasebe M."/>
            <person name="Bowman J.L."/>
            <person name="Gribskov M."/>
            <person name="dePamphilis C."/>
            <person name="Albert V.A."/>
            <person name="Aono N."/>
            <person name="Aoyama T."/>
            <person name="Ambrose B.A."/>
            <person name="Ashton N.W."/>
            <person name="Axtell M.J."/>
            <person name="Barker E."/>
            <person name="Barker M.S."/>
            <person name="Bennetzen J.L."/>
            <person name="Bonawitz N.D."/>
            <person name="Chapple C."/>
            <person name="Cheng C."/>
            <person name="Correa L.G."/>
            <person name="Dacre M."/>
            <person name="DeBarry J."/>
            <person name="Dreyer I."/>
            <person name="Elias M."/>
            <person name="Engstrom E.M."/>
            <person name="Estelle M."/>
            <person name="Feng L."/>
            <person name="Finet C."/>
            <person name="Floyd S.K."/>
            <person name="Frommer W.B."/>
            <person name="Fujita T."/>
            <person name="Gramzow L."/>
            <person name="Gutensohn M."/>
            <person name="Harholt J."/>
            <person name="Hattori M."/>
            <person name="Heyl A."/>
            <person name="Hirai T."/>
            <person name="Hiwatashi Y."/>
            <person name="Ishikawa M."/>
            <person name="Iwata M."/>
            <person name="Karol K.G."/>
            <person name="Koehler B."/>
            <person name="Kolukisaoglu U."/>
            <person name="Kubo M."/>
            <person name="Kurata T."/>
            <person name="Lalonde S."/>
            <person name="Li K."/>
            <person name="Li Y."/>
            <person name="Litt A."/>
            <person name="Lyons E."/>
            <person name="Manning G."/>
            <person name="Maruyama T."/>
            <person name="Michael T.P."/>
            <person name="Mikami K."/>
            <person name="Miyazaki S."/>
            <person name="Morinaga S."/>
            <person name="Murata T."/>
            <person name="Mueller-Roeber B."/>
            <person name="Nelson D.R."/>
            <person name="Obara M."/>
            <person name="Oguri Y."/>
            <person name="Olmstead R.G."/>
            <person name="Onodera N."/>
            <person name="Petersen B.L."/>
            <person name="Pils B."/>
            <person name="Prigge M."/>
            <person name="Rensing S.A."/>
            <person name="Riano-Pachon D.M."/>
            <person name="Roberts A.W."/>
            <person name="Sato Y."/>
            <person name="Scheller H.V."/>
            <person name="Schulz B."/>
            <person name="Schulz C."/>
            <person name="Shakirov E.V."/>
            <person name="Shibagaki N."/>
            <person name="Shinohara N."/>
            <person name="Shippen D.E."/>
            <person name="Soerensen I."/>
            <person name="Sotooka R."/>
            <person name="Sugimoto N."/>
            <person name="Sugita M."/>
            <person name="Sumikawa N."/>
            <person name="Tanurdzic M."/>
            <person name="Theissen G."/>
            <person name="Ulvskov P."/>
            <person name="Wakazuki S."/>
            <person name="Weng J.K."/>
            <person name="Willats W.W."/>
            <person name="Wipf D."/>
            <person name="Wolf P.G."/>
            <person name="Yang L."/>
            <person name="Zimmer A.D."/>
            <person name="Zhu Q."/>
            <person name="Mitros T."/>
            <person name="Hellsten U."/>
            <person name="Loque D."/>
            <person name="Otillar R."/>
            <person name="Salamov A."/>
            <person name="Schmutz J."/>
            <person name="Shapiro H."/>
            <person name="Lindquist E."/>
            <person name="Lucas S."/>
            <person name="Rokhsar D."/>
            <person name="Grigoriev I.V."/>
        </authorList>
    </citation>
    <scope>NUCLEOTIDE SEQUENCE [LARGE SCALE GENOMIC DNA]</scope>
</reference>
<dbReference type="InterPro" id="IPR036640">
    <property type="entry name" value="ABC1_TM_sf"/>
</dbReference>
<gene>
    <name evidence="11" type="ORF">SELMODRAFT_235616</name>
</gene>
<evidence type="ECO:0000256" key="7">
    <source>
        <dbReference type="ARBA" id="ARBA00022989"/>
    </source>
</evidence>
<dbReference type="InParanoid" id="D8SZQ8"/>
<dbReference type="AlphaFoldDB" id="D8SZQ8"/>
<feature type="domain" description="ABC transmembrane type-1" evidence="10">
    <location>
        <begin position="66"/>
        <end position="186"/>
    </location>
</feature>
<evidence type="ECO:0000256" key="2">
    <source>
        <dbReference type="ARBA" id="ARBA00009726"/>
    </source>
</evidence>
<dbReference type="GO" id="GO:0005524">
    <property type="term" value="F:ATP binding"/>
    <property type="evidence" value="ECO:0007669"/>
    <property type="project" value="UniProtKB-KW"/>
</dbReference>
<dbReference type="PROSITE" id="PS50929">
    <property type="entry name" value="ABC_TM1F"/>
    <property type="match status" value="1"/>
</dbReference>
<evidence type="ECO:0000256" key="3">
    <source>
        <dbReference type="ARBA" id="ARBA00022448"/>
    </source>
</evidence>
<evidence type="ECO:0000259" key="10">
    <source>
        <dbReference type="PROSITE" id="PS50929"/>
    </source>
</evidence>
<dbReference type="GO" id="GO:0016020">
    <property type="term" value="C:membrane"/>
    <property type="evidence" value="ECO:0007669"/>
    <property type="project" value="UniProtKB-SubCell"/>
</dbReference>
<keyword evidence="8 9" id="KW-0472">Membrane</keyword>
<dbReference type="InterPro" id="IPR050173">
    <property type="entry name" value="ABC_transporter_C-like"/>
</dbReference>
<dbReference type="PANTHER" id="PTHR24223:SF456">
    <property type="entry name" value="MULTIDRUG RESISTANCE-ASSOCIATED PROTEIN LETHAL(2)03659"/>
    <property type="match status" value="1"/>
</dbReference>
<evidence type="ECO:0000256" key="9">
    <source>
        <dbReference type="SAM" id="Phobius"/>
    </source>
</evidence>
<evidence type="ECO:0000313" key="12">
    <source>
        <dbReference type="Proteomes" id="UP000001514"/>
    </source>
</evidence>
<keyword evidence="6" id="KW-0067">ATP-binding</keyword>
<keyword evidence="4 9" id="KW-0812">Transmembrane</keyword>
<dbReference type="HOGENOM" id="CLU_000604_27_9_1"/>
<evidence type="ECO:0000256" key="5">
    <source>
        <dbReference type="ARBA" id="ARBA00022741"/>
    </source>
</evidence>
<dbReference type="Proteomes" id="UP000001514">
    <property type="component" value="Unassembled WGS sequence"/>
</dbReference>
<accession>D8SZQ8</accession>
<dbReference type="GO" id="GO:0016887">
    <property type="term" value="F:ATP hydrolysis activity"/>
    <property type="evidence" value="ECO:0007669"/>
    <property type="project" value="InterPro"/>
</dbReference>
<evidence type="ECO:0000256" key="8">
    <source>
        <dbReference type="ARBA" id="ARBA00023136"/>
    </source>
</evidence>
<protein>
    <recommendedName>
        <fullName evidence="10">ABC transmembrane type-1 domain-containing protein</fullName>
    </recommendedName>
</protein>
<dbReference type="Gene3D" id="3.40.50.300">
    <property type="entry name" value="P-loop containing nucleotide triphosphate hydrolases"/>
    <property type="match status" value="1"/>
</dbReference>
<keyword evidence="3" id="KW-0813">Transport</keyword>